<proteinExistence type="inferred from homology"/>
<comment type="similarity">
    <text evidence="2">Belongs to the cytidine and deoxycytidylate deaminase family.</text>
</comment>
<evidence type="ECO:0000313" key="14">
    <source>
        <dbReference type="Proteomes" id="UP000015101"/>
    </source>
</evidence>
<dbReference type="GeneID" id="20199254"/>
<dbReference type="HOGENOM" id="CLU_047993_1_1_1"/>
<feature type="binding site" evidence="10">
    <location>
        <position position="98"/>
    </location>
    <ligand>
        <name>Zn(2+)</name>
        <dbReference type="ChEBI" id="CHEBI:29105"/>
        <note>catalytic</note>
    </ligand>
</feature>
<dbReference type="EnsemblMetazoa" id="HelroT161627">
    <property type="protein sequence ID" value="HelroP161627"/>
    <property type="gene ID" value="HelroG161627"/>
</dbReference>
<dbReference type="InterPro" id="IPR035105">
    <property type="entry name" value="Deoxycytidylate_deaminase_dom"/>
</dbReference>
<reference evidence="14" key="1">
    <citation type="submission" date="2012-12" db="EMBL/GenBank/DDBJ databases">
        <authorList>
            <person name="Hellsten U."/>
            <person name="Grimwood J."/>
            <person name="Chapman J.A."/>
            <person name="Shapiro H."/>
            <person name="Aerts A."/>
            <person name="Otillar R.P."/>
            <person name="Terry A.Y."/>
            <person name="Boore J.L."/>
            <person name="Simakov O."/>
            <person name="Marletaz F."/>
            <person name="Cho S.-J."/>
            <person name="Edsinger-Gonzales E."/>
            <person name="Havlak P."/>
            <person name="Kuo D.-H."/>
            <person name="Larsson T."/>
            <person name="Lv J."/>
            <person name="Arendt D."/>
            <person name="Savage R."/>
            <person name="Osoegawa K."/>
            <person name="de Jong P."/>
            <person name="Lindberg D.R."/>
            <person name="Seaver E.C."/>
            <person name="Weisblat D.A."/>
            <person name="Putnam N.H."/>
            <person name="Grigoriev I.V."/>
            <person name="Rokhsar D.S."/>
        </authorList>
    </citation>
    <scope>NUCLEOTIDE SEQUENCE</scope>
</reference>
<keyword evidence="3 10" id="KW-0479">Metal-binding</keyword>
<evidence type="ECO:0000256" key="10">
    <source>
        <dbReference type="PIRSR" id="PIRSR006019-2"/>
    </source>
</evidence>
<dbReference type="GO" id="GO:0006226">
    <property type="term" value="P:dUMP biosynthetic process"/>
    <property type="evidence" value="ECO:0000318"/>
    <property type="project" value="GO_Central"/>
</dbReference>
<dbReference type="RefSeq" id="XP_009019775.1">
    <property type="nucleotide sequence ID" value="XM_009021527.1"/>
</dbReference>
<keyword evidence="5" id="KW-0378">Hydrolase</keyword>
<dbReference type="CDD" id="cd01286">
    <property type="entry name" value="deoxycytidylate_deaminase"/>
    <property type="match status" value="1"/>
</dbReference>
<dbReference type="PROSITE" id="PS51747">
    <property type="entry name" value="CYT_DCMP_DEAMINASES_2"/>
    <property type="match status" value="1"/>
</dbReference>
<dbReference type="FunCoup" id="T1ERQ4">
    <property type="interactions" value="637"/>
</dbReference>
<sequence length="186" mass="21119">MENLSLNNEEVLFNNGNSQTGKRNDYLEWEDYFMAVAILSAQRSKDPAKQVGACIVSEDKKIVGIGYNGMPNGCSDDELPWVKNQADELDNKFAYVCHAEMNAIMNKNTYDVKDCTIYTALFPCNECAKLIIQSGIRQIVYLSDENKNKKSILASKRMFNLAGISYRQFESKRSEIVINLRQPEAH</sequence>
<evidence type="ECO:0000313" key="12">
    <source>
        <dbReference type="EMBL" id="ESO02367.1"/>
    </source>
</evidence>
<dbReference type="Proteomes" id="UP000015101">
    <property type="component" value="Unassembled WGS sequence"/>
</dbReference>
<keyword evidence="14" id="KW-1185">Reference proteome</keyword>
<dbReference type="PROSITE" id="PS00903">
    <property type="entry name" value="CYT_DCMP_DEAMINASES_1"/>
    <property type="match status" value="1"/>
</dbReference>
<comment type="cofactor">
    <cofactor evidence="1 10">
        <name>Zn(2+)</name>
        <dbReference type="ChEBI" id="CHEBI:29105"/>
    </cofactor>
</comment>
<dbReference type="Pfam" id="PF00383">
    <property type="entry name" value="dCMP_cyt_deam_1"/>
    <property type="match status" value="1"/>
</dbReference>
<dbReference type="InterPro" id="IPR016193">
    <property type="entry name" value="Cytidine_deaminase-like"/>
</dbReference>
<evidence type="ECO:0000256" key="5">
    <source>
        <dbReference type="ARBA" id="ARBA00022801"/>
    </source>
</evidence>
<dbReference type="Gene3D" id="3.40.140.10">
    <property type="entry name" value="Cytidine Deaminase, domain 2"/>
    <property type="match status" value="1"/>
</dbReference>
<dbReference type="CTD" id="20199254"/>
<dbReference type="PIRSF" id="PIRSF006019">
    <property type="entry name" value="dCMP_deaminase"/>
    <property type="match status" value="1"/>
</dbReference>
<evidence type="ECO:0000256" key="3">
    <source>
        <dbReference type="ARBA" id="ARBA00022723"/>
    </source>
</evidence>
<keyword evidence="6 10" id="KW-0862">Zinc</keyword>
<reference evidence="12 14" key="2">
    <citation type="journal article" date="2013" name="Nature">
        <title>Insights into bilaterian evolution from three spiralian genomes.</title>
        <authorList>
            <person name="Simakov O."/>
            <person name="Marletaz F."/>
            <person name="Cho S.J."/>
            <person name="Edsinger-Gonzales E."/>
            <person name="Havlak P."/>
            <person name="Hellsten U."/>
            <person name="Kuo D.H."/>
            <person name="Larsson T."/>
            <person name="Lv J."/>
            <person name="Arendt D."/>
            <person name="Savage R."/>
            <person name="Osoegawa K."/>
            <person name="de Jong P."/>
            <person name="Grimwood J."/>
            <person name="Chapman J.A."/>
            <person name="Shapiro H."/>
            <person name="Aerts A."/>
            <person name="Otillar R.P."/>
            <person name="Terry A.Y."/>
            <person name="Boore J.L."/>
            <person name="Grigoriev I.V."/>
            <person name="Lindberg D.R."/>
            <person name="Seaver E.C."/>
            <person name="Weisblat D.A."/>
            <person name="Putnam N.H."/>
            <person name="Rokhsar D.S."/>
        </authorList>
    </citation>
    <scope>NUCLEOTIDE SEQUENCE</scope>
</reference>
<evidence type="ECO:0000256" key="8">
    <source>
        <dbReference type="ARBA" id="ARBA00041763"/>
    </source>
</evidence>
<feature type="active site" description="Proton donor" evidence="9">
    <location>
        <position position="100"/>
    </location>
</feature>
<feature type="binding site" evidence="10">
    <location>
        <position position="124"/>
    </location>
    <ligand>
        <name>Zn(2+)</name>
        <dbReference type="ChEBI" id="CHEBI:29105"/>
        <note>catalytic</note>
    </ligand>
</feature>
<dbReference type="EMBL" id="AMQM01000864">
    <property type="status" value="NOT_ANNOTATED_CDS"/>
    <property type="molecule type" value="Genomic_DNA"/>
</dbReference>
<keyword evidence="4" id="KW-0545">Nucleotide biosynthesis</keyword>
<evidence type="ECO:0000256" key="4">
    <source>
        <dbReference type="ARBA" id="ARBA00022727"/>
    </source>
</evidence>
<dbReference type="GO" id="GO:0006231">
    <property type="term" value="P:dTMP biosynthetic process"/>
    <property type="evidence" value="ECO:0000318"/>
    <property type="project" value="GO_Central"/>
</dbReference>
<dbReference type="GO" id="GO:0008270">
    <property type="term" value="F:zinc ion binding"/>
    <property type="evidence" value="ECO:0007669"/>
    <property type="project" value="InterPro"/>
</dbReference>
<evidence type="ECO:0000256" key="1">
    <source>
        <dbReference type="ARBA" id="ARBA00001947"/>
    </source>
</evidence>
<accession>T1ERQ4</accession>
<dbReference type="PANTHER" id="PTHR11086:SF18">
    <property type="entry name" value="DEOXYCYTIDYLATE DEAMINASE"/>
    <property type="match status" value="1"/>
</dbReference>
<dbReference type="InParanoid" id="T1ERQ4"/>
<dbReference type="STRING" id="6412.T1ERQ4"/>
<protein>
    <recommendedName>
        <fullName evidence="8">dCMP deaminase</fullName>
        <ecNumber evidence="7">3.5.4.12</ecNumber>
    </recommendedName>
    <alternativeName>
        <fullName evidence="8">dCMP deaminase</fullName>
    </alternativeName>
</protein>
<dbReference type="GO" id="GO:0004132">
    <property type="term" value="F:dCMP deaminase activity"/>
    <property type="evidence" value="ECO:0000318"/>
    <property type="project" value="GO_Central"/>
</dbReference>
<evidence type="ECO:0000313" key="13">
    <source>
        <dbReference type="EnsemblMetazoa" id="HelroP161627"/>
    </source>
</evidence>
<dbReference type="KEGG" id="hro:HELRODRAFT_161627"/>
<feature type="domain" description="CMP/dCMP-type deaminase" evidence="11">
    <location>
        <begin position="28"/>
        <end position="166"/>
    </location>
</feature>
<dbReference type="FunFam" id="3.40.140.10:FF:000021">
    <property type="entry name" value="Deoxycytidylate deaminase"/>
    <property type="match status" value="1"/>
</dbReference>
<reference evidence="13" key="3">
    <citation type="submission" date="2015-06" db="UniProtKB">
        <authorList>
            <consortium name="EnsemblMetazoa"/>
        </authorList>
    </citation>
    <scope>IDENTIFICATION</scope>
</reference>
<evidence type="ECO:0000256" key="9">
    <source>
        <dbReference type="PIRSR" id="PIRSR006019-1"/>
    </source>
</evidence>
<dbReference type="SUPFAM" id="SSF53927">
    <property type="entry name" value="Cytidine deaminase-like"/>
    <property type="match status" value="1"/>
</dbReference>
<name>T1ERQ4_HELRO</name>
<evidence type="ECO:0000256" key="7">
    <source>
        <dbReference type="ARBA" id="ARBA00038938"/>
    </source>
</evidence>
<dbReference type="OMA" id="HCEEVGC"/>
<dbReference type="EMBL" id="KB096742">
    <property type="protein sequence ID" value="ESO02367.1"/>
    <property type="molecule type" value="Genomic_DNA"/>
</dbReference>
<dbReference type="GO" id="GO:0005737">
    <property type="term" value="C:cytoplasm"/>
    <property type="evidence" value="ECO:0000318"/>
    <property type="project" value="GO_Central"/>
</dbReference>
<dbReference type="PANTHER" id="PTHR11086">
    <property type="entry name" value="DEOXYCYTIDYLATE DEAMINASE-RELATED"/>
    <property type="match status" value="1"/>
</dbReference>
<gene>
    <name evidence="13" type="primary">20199254</name>
    <name evidence="12" type="ORF">HELRODRAFT_161627</name>
</gene>
<dbReference type="eggNOG" id="KOG3127">
    <property type="taxonomic scope" value="Eukaryota"/>
</dbReference>
<dbReference type="AlphaFoldDB" id="T1ERQ4"/>
<dbReference type="InterPro" id="IPR016473">
    <property type="entry name" value="dCMP_deaminase"/>
</dbReference>
<evidence type="ECO:0000256" key="6">
    <source>
        <dbReference type="ARBA" id="ARBA00022833"/>
    </source>
</evidence>
<dbReference type="InterPro" id="IPR016192">
    <property type="entry name" value="APOBEC/CMP_deaminase_Zn-bd"/>
</dbReference>
<feature type="binding site" evidence="10">
    <location>
        <position position="127"/>
    </location>
    <ligand>
        <name>Zn(2+)</name>
        <dbReference type="ChEBI" id="CHEBI:29105"/>
        <note>catalytic</note>
    </ligand>
</feature>
<dbReference type="InterPro" id="IPR002125">
    <property type="entry name" value="CMP_dCMP_dom"/>
</dbReference>
<evidence type="ECO:0000259" key="11">
    <source>
        <dbReference type="PROSITE" id="PS51747"/>
    </source>
</evidence>
<dbReference type="OrthoDB" id="6710946at2759"/>
<organism evidence="13 14">
    <name type="scientific">Helobdella robusta</name>
    <name type="common">Californian leech</name>
    <dbReference type="NCBI Taxonomy" id="6412"/>
    <lineage>
        <taxon>Eukaryota</taxon>
        <taxon>Metazoa</taxon>
        <taxon>Spiralia</taxon>
        <taxon>Lophotrochozoa</taxon>
        <taxon>Annelida</taxon>
        <taxon>Clitellata</taxon>
        <taxon>Hirudinea</taxon>
        <taxon>Rhynchobdellida</taxon>
        <taxon>Glossiphoniidae</taxon>
        <taxon>Helobdella</taxon>
    </lineage>
</organism>
<evidence type="ECO:0000256" key="2">
    <source>
        <dbReference type="ARBA" id="ARBA00006576"/>
    </source>
</evidence>
<dbReference type="InterPro" id="IPR015517">
    <property type="entry name" value="dCMP_deaminase-rel"/>
</dbReference>
<dbReference type="EC" id="3.5.4.12" evidence="7"/>